<dbReference type="EMBL" id="ACVQ01000032">
    <property type="protein sequence ID" value="EET78794.1"/>
    <property type="molecule type" value="Genomic_DNA"/>
</dbReference>
<comment type="caution">
    <text evidence="2">The sequence shown here is derived from an EMBL/GenBank/DDBJ whole genome shotgun (WGS) entry which is preliminary data.</text>
</comment>
<dbReference type="AlphaFoldDB" id="C6RIQ1"/>
<evidence type="ECO:0000313" key="2">
    <source>
        <dbReference type="EMBL" id="EET78794.1"/>
    </source>
</evidence>
<accession>C6RIQ1</accession>
<gene>
    <name evidence="2" type="ORF">CAMSH0001_1398</name>
</gene>
<dbReference type="Proteomes" id="UP000003107">
    <property type="component" value="Unassembled WGS sequence"/>
</dbReference>
<protein>
    <submittedName>
        <fullName evidence="2">Uncharacterized protein</fullName>
    </submittedName>
</protein>
<feature type="region of interest" description="Disordered" evidence="1">
    <location>
        <begin position="1"/>
        <end position="28"/>
    </location>
</feature>
<evidence type="ECO:0000313" key="3">
    <source>
        <dbReference type="Proteomes" id="UP000003107"/>
    </source>
</evidence>
<sequence length="50" mass="5535">MSAKFTQSSDAPQSNQDRRLTHPLGMPPAWSLGGLEPFKLNRCNHRADVA</sequence>
<dbReference type="STRING" id="553219.CAMSH0001_1398"/>
<organism evidence="2 3">
    <name type="scientific">Campylobacter showae RM3277</name>
    <dbReference type="NCBI Taxonomy" id="553219"/>
    <lineage>
        <taxon>Bacteria</taxon>
        <taxon>Pseudomonadati</taxon>
        <taxon>Campylobacterota</taxon>
        <taxon>Epsilonproteobacteria</taxon>
        <taxon>Campylobacterales</taxon>
        <taxon>Campylobacteraceae</taxon>
        <taxon>Campylobacter</taxon>
    </lineage>
</organism>
<reference evidence="2 3" key="1">
    <citation type="submission" date="2009-07" db="EMBL/GenBank/DDBJ databases">
        <authorList>
            <person name="Madupu R."/>
            <person name="Sebastian Y."/>
            <person name="Durkin A.S."/>
            <person name="Torralba M."/>
            <person name="Methe B."/>
            <person name="Sutton G.G."/>
            <person name="Strausberg R.L."/>
            <person name="Nelson K.E."/>
        </authorList>
    </citation>
    <scope>NUCLEOTIDE SEQUENCE [LARGE SCALE GENOMIC DNA]</scope>
    <source>
        <strain evidence="2 3">RM3277</strain>
    </source>
</reference>
<name>C6RIQ1_9BACT</name>
<proteinExistence type="predicted"/>
<keyword evidence="3" id="KW-1185">Reference proteome</keyword>
<evidence type="ECO:0000256" key="1">
    <source>
        <dbReference type="SAM" id="MobiDB-lite"/>
    </source>
</evidence>
<feature type="compositionally biased region" description="Polar residues" evidence="1">
    <location>
        <begin position="1"/>
        <end position="15"/>
    </location>
</feature>